<dbReference type="InterPro" id="IPR027417">
    <property type="entry name" value="P-loop_NTPase"/>
</dbReference>
<dbReference type="InterPro" id="IPR014001">
    <property type="entry name" value="Helicase_ATP-bd"/>
</dbReference>
<dbReference type="InterPro" id="IPR000330">
    <property type="entry name" value="SNF2_N"/>
</dbReference>
<dbReference type="InterPro" id="IPR038718">
    <property type="entry name" value="SNF2-like_sf"/>
</dbReference>
<dbReference type="PROSITE" id="PS51192">
    <property type="entry name" value="HELICASE_ATP_BIND_1"/>
    <property type="match status" value="1"/>
</dbReference>
<evidence type="ECO:0000313" key="7">
    <source>
        <dbReference type="Proteomes" id="UP000620550"/>
    </source>
</evidence>
<dbReference type="PROSITE" id="PS51194">
    <property type="entry name" value="HELICASE_CTER"/>
    <property type="match status" value="1"/>
</dbReference>
<dbReference type="SUPFAM" id="SSF52540">
    <property type="entry name" value="P-loop containing nucleoside triphosphate hydrolases"/>
    <property type="match status" value="2"/>
</dbReference>
<dbReference type="CDD" id="cd18793">
    <property type="entry name" value="SF2_C_SNF"/>
    <property type="match status" value="1"/>
</dbReference>
<evidence type="ECO:0000313" key="6">
    <source>
        <dbReference type="EMBL" id="GHE31063.1"/>
    </source>
</evidence>
<accession>A0ABQ3HSQ4</accession>
<dbReference type="Proteomes" id="UP000620550">
    <property type="component" value="Unassembled WGS sequence"/>
</dbReference>
<protein>
    <recommendedName>
        <fullName evidence="8">DNA helicase</fullName>
    </recommendedName>
</protein>
<dbReference type="Pfam" id="PF08455">
    <property type="entry name" value="SNF2_assoc"/>
    <property type="match status" value="1"/>
</dbReference>
<evidence type="ECO:0008006" key="8">
    <source>
        <dbReference type="Google" id="ProtNLM"/>
    </source>
</evidence>
<gene>
    <name evidence="6" type="ORF">GCM10017764_12640</name>
</gene>
<dbReference type="SMART" id="SM00487">
    <property type="entry name" value="DEXDc"/>
    <property type="match status" value="1"/>
</dbReference>
<dbReference type="InterPro" id="IPR049730">
    <property type="entry name" value="SNF2/RAD54-like_C"/>
</dbReference>
<evidence type="ECO:0000256" key="2">
    <source>
        <dbReference type="PROSITE-ProRule" id="PRU00325"/>
    </source>
</evidence>
<feature type="domain" description="Helicase ATP-binding" evidence="4">
    <location>
        <begin position="670"/>
        <end position="829"/>
    </location>
</feature>
<organism evidence="6 7">
    <name type="scientific">Sphingobacterium griseoflavum</name>
    <dbReference type="NCBI Taxonomy" id="1474952"/>
    <lineage>
        <taxon>Bacteria</taxon>
        <taxon>Pseudomonadati</taxon>
        <taxon>Bacteroidota</taxon>
        <taxon>Sphingobacteriia</taxon>
        <taxon>Sphingobacteriales</taxon>
        <taxon>Sphingobacteriaceae</taxon>
        <taxon>Sphingobacterium</taxon>
    </lineage>
</organism>
<dbReference type="CDD" id="cd18012">
    <property type="entry name" value="DEXQc_arch_SWI2_SNF2"/>
    <property type="match status" value="1"/>
</dbReference>
<evidence type="ECO:0000259" key="5">
    <source>
        <dbReference type="PROSITE" id="PS51194"/>
    </source>
</evidence>
<sequence length="1115" mass="128101">MRGPTGAYRFPHLNLAHLSEVTLLSHYQQSAIPQRSDIHLIRVISLSIDQGVFGMGGSLGTNEQIKVIQDDQSLTISCSCAIQKPHLCYHEMLVLLALMTQKNYRPFFDREARTTCFVPHAERYGLENESTLDDYFSLSYDKGNLRVHPKQGNILAVDNHLPEKELRTILANNHRKAVLPAPQKKRILVLRKHRFYEQLHIDMADVGFTPRGKLKPPFDVVDPRPLLWTTNDITDAKCYAALSSLQQQQHVDDLDSNTLDALCMLCQYAQNFPIYYHDRTISEKISSKSLREIKLALLDASIEVSVFKRQPFYEITAYLLWNDERLPLKSLTLQHRYFFCRQDQFFLIGHLALLRLLEYFKKNAEILLVHASKYDEFVRHTLDPLEQLVHINYAYVRPATATERKVFENSQERLIYFSQENSYINITPVMRYGTIEVPLSSKKKIRSLDANGNMFQLDRAIDAEDRFRHIVVHQHPDFEAQQQEMDYFYLHHQLFFEGDWFLNAFEAWRNEGITLLGFQEMGLTKVNPYKANIAIDIMSGHDWFNVKVSASFGKQKASLTQLHRAIRNKSKYVTLDDGSVGMIPEEWIAKIARYFQFAVLEADLLKIPKIGPMPIDELFEKERIPEEIRAEAAGLQKRLAGIKKRDEIISPRTLHATLRPYQLDGLYWLHQLDQLNLGGCLADDMGLGKTIQIVAHLLLLAEQGQCGPHLIIAPTSLIFNWQQEFEKFAPTLRVVSLQGTSRAQTYSRLTQYDVVLISYGLLLSDISKLKRIMFNNLVLDESQAIKNPNSERYKAARLLKARTRFVLTGTPIENSTLDLYGQLSFACPGLLGSKQFFKDTYAIPIDRFEDRKRAQTLQEKTAPFILRRTKKQVATELPEKTEVVIYCEMGEQQREIYNRYEAELRDYLQGITADEWKKNSIHVLAGLTRLRQICNAPVLLKEGYDAHISAKLDALLEHLQAISSEHKVLVFSQFVGMLDLIKDALDKARISSTYLTGKTKNRGEVVEAFQNDATQRVFLVSLKAGGVGLNLTAADYVFLVDPWWNPAVENQAIDRSYRIGQTKKVVAVRMICPDTVEEKIQRLQDKKRALAGGMVKAETDIIRQFNKQDWLALLQ</sequence>
<dbReference type="EMBL" id="BNAF01000004">
    <property type="protein sequence ID" value="GHE31063.1"/>
    <property type="molecule type" value="Genomic_DNA"/>
</dbReference>
<name>A0ABQ3HSQ4_9SPHI</name>
<evidence type="ECO:0000259" key="3">
    <source>
        <dbReference type="PROSITE" id="PS50966"/>
    </source>
</evidence>
<dbReference type="Gene3D" id="3.40.50.300">
    <property type="entry name" value="P-loop containing nucleotide triphosphate hydrolases"/>
    <property type="match status" value="1"/>
</dbReference>
<dbReference type="InterPro" id="IPR007527">
    <property type="entry name" value="Znf_SWIM"/>
</dbReference>
<keyword evidence="2" id="KW-0479">Metal-binding</keyword>
<feature type="domain" description="SWIM-type" evidence="3">
    <location>
        <begin position="63"/>
        <end position="99"/>
    </location>
</feature>
<keyword evidence="7" id="KW-1185">Reference proteome</keyword>
<comment type="caution">
    <text evidence="6">The sequence shown here is derived from an EMBL/GenBank/DDBJ whole genome shotgun (WGS) entry which is preliminary data.</text>
</comment>
<dbReference type="PROSITE" id="PS50966">
    <property type="entry name" value="ZF_SWIM"/>
    <property type="match status" value="1"/>
</dbReference>
<keyword evidence="2" id="KW-0863">Zinc-finger</keyword>
<dbReference type="InterPro" id="IPR013663">
    <property type="entry name" value="Helicase_SWF/SNF/SWI_bac"/>
</dbReference>
<reference evidence="7" key="1">
    <citation type="journal article" date="2019" name="Int. J. Syst. Evol. Microbiol.">
        <title>The Global Catalogue of Microorganisms (GCM) 10K type strain sequencing project: providing services to taxonomists for standard genome sequencing and annotation.</title>
        <authorList>
            <consortium name="The Broad Institute Genomics Platform"/>
            <consortium name="The Broad Institute Genome Sequencing Center for Infectious Disease"/>
            <person name="Wu L."/>
            <person name="Ma J."/>
        </authorList>
    </citation>
    <scope>NUCLEOTIDE SEQUENCE [LARGE SCALE GENOMIC DNA]</scope>
    <source>
        <strain evidence="7">CGMCC 1.12966</strain>
    </source>
</reference>
<keyword evidence="1" id="KW-0378">Hydrolase</keyword>
<evidence type="ECO:0000256" key="1">
    <source>
        <dbReference type="ARBA" id="ARBA00022801"/>
    </source>
</evidence>
<feature type="domain" description="Helicase C-terminal" evidence="5">
    <location>
        <begin position="951"/>
        <end position="1102"/>
    </location>
</feature>
<dbReference type="SMART" id="SM00490">
    <property type="entry name" value="HELICc"/>
    <property type="match status" value="1"/>
</dbReference>
<dbReference type="InterPro" id="IPR001650">
    <property type="entry name" value="Helicase_C-like"/>
</dbReference>
<proteinExistence type="predicted"/>
<dbReference type="Gene3D" id="3.40.50.10810">
    <property type="entry name" value="Tandem AAA-ATPase domain"/>
    <property type="match status" value="1"/>
</dbReference>
<dbReference type="PANTHER" id="PTHR10799">
    <property type="entry name" value="SNF2/RAD54 HELICASE FAMILY"/>
    <property type="match status" value="1"/>
</dbReference>
<keyword evidence="2" id="KW-0862">Zinc</keyword>
<dbReference type="Pfam" id="PF00271">
    <property type="entry name" value="Helicase_C"/>
    <property type="match status" value="1"/>
</dbReference>
<dbReference type="Pfam" id="PF00176">
    <property type="entry name" value="SNF2-rel_dom"/>
    <property type="match status" value="1"/>
</dbReference>
<dbReference type="RefSeq" id="WP_189625796.1">
    <property type="nucleotide sequence ID" value="NZ_BNAF01000004.1"/>
</dbReference>
<evidence type="ECO:0000259" key="4">
    <source>
        <dbReference type="PROSITE" id="PS51192"/>
    </source>
</evidence>